<evidence type="ECO:0000256" key="5">
    <source>
        <dbReference type="ARBA" id="ARBA00023015"/>
    </source>
</evidence>
<keyword evidence="4" id="KW-0862">Zinc</keyword>
<evidence type="ECO:0000256" key="4">
    <source>
        <dbReference type="ARBA" id="ARBA00022833"/>
    </source>
</evidence>
<dbReference type="PROSITE" id="PS00028">
    <property type="entry name" value="ZINC_FINGER_C2H2_1"/>
    <property type="match status" value="1"/>
</dbReference>
<dbReference type="InterPro" id="IPR021109">
    <property type="entry name" value="Peptidase_aspartic_dom_sf"/>
</dbReference>
<evidence type="ECO:0000313" key="11">
    <source>
        <dbReference type="Proteomes" id="UP000092444"/>
    </source>
</evidence>
<dbReference type="VEuPathDB" id="VectorBase:GMOY000061"/>
<feature type="compositionally biased region" description="Basic residues" evidence="8">
    <location>
        <begin position="240"/>
        <end position="251"/>
    </location>
</feature>
<reference evidence="10" key="1">
    <citation type="submission" date="2020-05" db="UniProtKB">
        <authorList>
            <consortium name="EnsemblMetazoa"/>
        </authorList>
    </citation>
    <scope>IDENTIFICATION</scope>
    <source>
        <strain evidence="10">Yale</strain>
    </source>
</reference>
<evidence type="ECO:0000256" key="7">
    <source>
        <dbReference type="PROSITE-ProRule" id="PRU00042"/>
    </source>
</evidence>
<feature type="region of interest" description="Disordered" evidence="8">
    <location>
        <begin position="236"/>
        <end position="260"/>
    </location>
</feature>
<dbReference type="STRING" id="37546.A0A1B0F998"/>
<sequence>MKSNVKPSLATLIFVTKVESVAELKAECKMAEKLLKEIRARPRNINEVVQEGKPIDEVHNQTVEAFVPRHESANNKQPEERRQCQPPMPRAGQPKQATAPYRTTPEQHISRQESGVAVDNTEVTALLDTGASVCCCGAGAAKFLENRKHNIVKLRNQHVKTAKGSKTPVSDLITLPVEWAVEVRNLEFYLVTDLRQEFYFGIDFWKGFGLSVAIKESVANNPATKCQMLEVIDQQNGNPKHYHHEPHRSNHQHQNSPGGGNAKPYKCTQCSKTFTSFLYLSQYTRIHLGTKPYQICQRNFTQLSHLQQHIRTHTADKPYKCRQAGCPKGVSQLSSLQSHSRCHQTDKPFKCNSCYRCFTDELTLLEHIPRRNDHKHLKRHVRNLCGRSYTQETYLQKSFAKTRKKGRKAAAATGVRKEPMQIRTLSELLNKVKTSPSLHNVLQSI</sequence>
<evidence type="ECO:0000256" key="3">
    <source>
        <dbReference type="ARBA" id="ARBA00022771"/>
    </source>
</evidence>
<feature type="domain" description="C2H2-type" evidence="9">
    <location>
        <begin position="319"/>
        <end position="348"/>
    </location>
</feature>
<dbReference type="CDD" id="cd00303">
    <property type="entry name" value="retropepsin_like"/>
    <property type="match status" value="1"/>
</dbReference>
<keyword evidence="11" id="KW-1185">Reference proteome</keyword>
<dbReference type="EMBL" id="CCAG010016469">
    <property type="status" value="NOT_ANNOTATED_CDS"/>
    <property type="molecule type" value="Genomic_DNA"/>
</dbReference>
<dbReference type="GO" id="GO:0000978">
    <property type="term" value="F:RNA polymerase II cis-regulatory region sequence-specific DNA binding"/>
    <property type="evidence" value="ECO:0007669"/>
    <property type="project" value="TreeGrafter"/>
</dbReference>
<protein>
    <recommendedName>
        <fullName evidence="9">C2H2-type domain-containing protein</fullName>
    </recommendedName>
</protein>
<feature type="compositionally biased region" description="Basic and acidic residues" evidence="8">
    <location>
        <begin position="69"/>
        <end position="83"/>
    </location>
</feature>
<organism evidence="10 11">
    <name type="scientific">Glossina morsitans morsitans</name>
    <name type="common">Savannah tsetse fly</name>
    <dbReference type="NCBI Taxonomy" id="37546"/>
    <lineage>
        <taxon>Eukaryota</taxon>
        <taxon>Metazoa</taxon>
        <taxon>Ecdysozoa</taxon>
        <taxon>Arthropoda</taxon>
        <taxon>Hexapoda</taxon>
        <taxon>Insecta</taxon>
        <taxon>Pterygota</taxon>
        <taxon>Neoptera</taxon>
        <taxon>Endopterygota</taxon>
        <taxon>Diptera</taxon>
        <taxon>Brachycera</taxon>
        <taxon>Muscomorpha</taxon>
        <taxon>Hippoboscoidea</taxon>
        <taxon>Glossinidae</taxon>
        <taxon>Glossina</taxon>
    </lineage>
</organism>
<dbReference type="GO" id="GO:0008270">
    <property type="term" value="F:zinc ion binding"/>
    <property type="evidence" value="ECO:0007669"/>
    <property type="project" value="UniProtKB-KW"/>
</dbReference>
<feature type="domain" description="C2H2-type" evidence="9">
    <location>
        <begin position="349"/>
        <end position="379"/>
    </location>
</feature>
<dbReference type="FunFam" id="3.30.160.60:FF:000032">
    <property type="entry name" value="Krueppel-like factor 4"/>
    <property type="match status" value="1"/>
</dbReference>
<evidence type="ECO:0000259" key="9">
    <source>
        <dbReference type="PROSITE" id="PS50157"/>
    </source>
</evidence>
<proteinExistence type="predicted"/>
<keyword evidence="1" id="KW-0479">Metal-binding</keyword>
<name>A0A1B0F998_GLOMM</name>
<dbReference type="PANTHER" id="PTHR23226:SF160">
    <property type="entry name" value="PLURIPOTENCY ASSOCIATED TRANSCRIPT 25-RELATED"/>
    <property type="match status" value="1"/>
</dbReference>
<dbReference type="Proteomes" id="UP000092444">
    <property type="component" value="Unassembled WGS sequence"/>
</dbReference>
<feature type="domain" description="C2H2-type" evidence="9">
    <location>
        <begin position="296"/>
        <end position="318"/>
    </location>
</feature>
<dbReference type="Gene3D" id="2.40.70.10">
    <property type="entry name" value="Acid Proteases"/>
    <property type="match status" value="1"/>
</dbReference>
<dbReference type="Pfam" id="PF00096">
    <property type="entry name" value="zf-C2H2"/>
    <property type="match status" value="1"/>
</dbReference>
<dbReference type="PROSITE" id="PS50157">
    <property type="entry name" value="ZINC_FINGER_C2H2_2"/>
    <property type="match status" value="4"/>
</dbReference>
<dbReference type="Gene3D" id="3.30.160.60">
    <property type="entry name" value="Classic Zinc Finger"/>
    <property type="match status" value="4"/>
</dbReference>
<dbReference type="GO" id="GO:0000981">
    <property type="term" value="F:DNA-binding transcription factor activity, RNA polymerase II-specific"/>
    <property type="evidence" value="ECO:0007669"/>
    <property type="project" value="TreeGrafter"/>
</dbReference>
<keyword evidence="2" id="KW-0677">Repeat</keyword>
<keyword evidence="6" id="KW-0804">Transcription</keyword>
<keyword evidence="5" id="KW-0805">Transcription regulation</keyword>
<accession>A0A1B0F998</accession>
<dbReference type="InterPro" id="IPR013087">
    <property type="entry name" value="Znf_C2H2_type"/>
</dbReference>
<dbReference type="SUPFAM" id="SSF57667">
    <property type="entry name" value="beta-beta-alpha zinc fingers"/>
    <property type="match status" value="3"/>
</dbReference>
<evidence type="ECO:0000256" key="8">
    <source>
        <dbReference type="SAM" id="MobiDB-lite"/>
    </source>
</evidence>
<dbReference type="PANTHER" id="PTHR23226">
    <property type="entry name" value="ZINC FINGER AND SCAN DOMAIN-CONTAINING"/>
    <property type="match status" value="1"/>
</dbReference>
<keyword evidence="3 7" id="KW-0863">Zinc-finger</keyword>
<dbReference type="AlphaFoldDB" id="A0A1B0F998"/>
<evidence type="ECO:0000256" key="6">
    <source>
        <dbReference type="ARBA" id="ARBA00023163"/>
    </source>
</evidence>
<dbReference type="SMART" id="SM00355">
    <property type="entry name" value="ZnF_C2H2"/>
    <property type="match status" value="4"/>
</dbReference>
<feature type="region of interest" description="Disordered" evidence="8">
    <location>
        <begin position="69"/>
        <end position="115"/>
    </location>
</feature>
<evidence type="ECO:0000256" key="2">
    <source>
        <dbReference type="ARBA" id="ARBA00022737"/>
    </source>
</evidence>
<evidence type="ECO:0000313" key="10">
    <source>
        <dbReference type="EnsemblMetazoa" id="GMOY000061-PA"/>
    </source>
</evidence>
<dbReference type="InterPro" id="IPR036236">
    <property type="entry name" value="Znf_C2H2_sf"/>
</dbReference>
<dbReference type="EnsemblMetazoa" id="GMOY000061-RA">
    <property type="protein sequence ID" value="GMOY000061-PA"/>
    <property type="gene ID" value="GMOY000061"/>
</dbReference>
<evidence type="ECO:0000256" key="1">
    <source>
        <dbReference type="ARBA" id="ARBA00022723"/>
    </source>
</evidence>
<feature type="domain" description="C2H2-type" evidence="9">
    <location>
        <begin position="265"/>
        <end position="292"/>
    </location>
</feature>